<feature type="transmembrane region" description="Helical" evidence="1">
    <location>
        <begin position="786"/>
        <end position="808"/>
    </location>
</feature>
<feature type="transmembrane region" description="Helical" evidence="1">
    <location>
        <begin position="348"/>
        <end position="375"/>
    </location>
</feature>
<dbReference type="GO" id="GO:0016020">
    <property type="term" value="C:membrane"/>
    <property type="evidence" value="ECO:0007669"/>
    <property type="project" value="TreeGrafter"/>
</dbReference>
<dbReference type="InterPro" id="IPR040283">
    <property type="entry name" value="DDB_G0292058-like"/>
</dbReference>
<reference evidence="3" key="1">
    <citation type="submission" date="2021-01" db="EMBL/GenBank/DDBJ databases">
        <authorList>
            <person name="Corre E."/>
            <person name="Pelletier E."/>
            <person name="Niang G."/>
            <person name="Scheremetjew M."/>
            <person name="Finn R."/>
            <person name="Kale V."/>
            <person name="Holt S."/>
            <person name="Cochrane G."/>
            <person name="Meng A."/>
            <person name="Brown T."/>
            <person name="Cohen L."/>
        </authorList>
    </citation>
    <scope>NUCLEOTIDE SEQUENCE</scope>
    <source>
        <strain evidence="3">CCMP1723</strain>
    </source>
</reference>
<evidence type="ECO:0000313" key="3">
    <source>
        <dbReference type="EMBL" id="CAD8515507.1"/>
    </source>
</evidence>
<gene>
    <name evidence="3" type="ORF">MCOM1403_LOCUS2932</name>
</gene>
<dbReference type="EMBL" id="HBEQ01003771">
    <property type="protein sequence ID" value="CAD8515507.1"/>
    <property type="molecule type" value="Transcribed_RNA"/>
</dbReference>
<keyword evidence="1" id="KW-0472">Membrane</keyword>
<proteinExistence type="predicted"/>
<keyword evidence="2" id="KW-0732">Signal</keyword>
<evidence type="ECO:0000256" key="2">
    <source>
        <dbReference type="SAM" id="SignalP"/>
    </source>
</evidence>
<keyword evidence="1" id="KW-1133">Transmembrane helix</keyword>
<dbReference type="PANTHER" id="PTHR31414">
    <property type="entry name" value="TRANSMEMBRANE PROTEIN DDB_G0292058"/>
    <property type="match status" value="1"/>
</dbReference>
<feature type="transmembrane region" description="Helical" evidence="1">
    <location>
        <begin position="527"/>
        <end position="554"/>
    </location>
</feature>
<feature type="signal peptide" evidence="2">
    <location>
        <begin position="1"/>
        <end position="22"/>
    </location>
</feature>
<protein>
    <submittedName>
        <fullName evidence="3">Uncharacterized protein</fullName>
    </submittedName>
</protein>
<feature type="transmembrane region" description="Helical" evidence="1">
    <location>
        <begin position="395"/>
        <end position="416"/>
    </location>
</feature>
<feature type="transmembrane region" description="Helical" evidence="1">
    <location>
        <begin position="498"/>
        <end position="520"/>
    </location>
</feature>
<evidence type="ECO:0000256" key="1">
    <source>
        <dbReference type="SAM" id="Phobius"/>
    </source>
</evidence>
<sequence>MRVTRVFLFIALVAGLIRSVHGVECNIARAIELFPCKADEGKELTATQQEECCNGIYKNNVELPGSGSTTDRWANSGCFCVKEITSLDKSFFNNLLKEAKKCANVDKTDLKCSSTGANGLDACDASVFDACPSTLPDNGFVGKTQAQIKAEVEARPAKIPPAPPAISIPPTATAKKVQIDLRLKDATGFLGDSAAAKSKRKELEDNLAKALCSCASPTFKVKLVSLSKGSTIVKAEVVKEGGSLNSQELADIQTQTSAGLGSSPTMSSYGDISATVPAPAPAGQAPAPIRESKDIALPSNLDSPPAKLPGAVTGLPRIGLDGSEYDGGFNITNTDYQTSVAGQMLPGVVMAVLLLVIMILMLVVYIVATLCGLTFCKCCNGAYKPRRFSKKDLKINKLVCLVFCAVTAAGAFTVFAETPPLLENTKDLTGAMADTISELTKNVTKIADAMDAAAGDPLLKIGDVSSTTTSMKDAMKSVDDTVQKAQDQIEEYVDMSGLYVTIAAGVMFGITFIVFALGLIGFWRLLIFFTIILSIMMVVGWIVWGLLSLLTVFVDDLCWAMNDYLRDRYNSDLSELIPCMDPDVAVKTMNVAREQVATGIAAVNDQLEEYAGSNPYLKYLCYNYAKVPLKDLCTKPTIYHELGYSRFVCEAENKKKLKDKTTWDSWDAQVQDLMMFPDAFCPYPTDFYSVPLGDFSTGLRPLRCPFKGYDDNDMTQVNEFNMGQCYTMKQIPSDVFDAKAATANLAQTVLDIVPIIESLLQCELVSTAFSRMVGPCDGMATALTSLYTGFLLVAMGYFLLWASTLVIISRLQYYRSYCVDADKY</sequence>
<accession>A0A7S0NJ22</accession>
<keyword evidence="1" id="KW-0812">Transmembrane</keyword>
<feature type="chain" id="PRO_5030641544" evidence="2">
    <location>
        <begin position="23"/>
        <end position="824"/>
    </location>
</feature>
<dbReference type="PANTHER" id="PTHR31414:SF18">
    <property type="entry name" value="TRANSMEMBRANE PROTEIN-RELATED"/>
    <property type="match status" value="1"/>
</dbReference>
<organism evidence="3">
    <name type="scientific">Micromonas pusilla</name>
    <name type="common">Picoplanktonic green alga</name>
    <name type="synonym">Chromulina pusilla</name>
    <dbReference type="NCBI Taxonomy" id="38833"/>
    <lineage>
        <taxon>Eukaryota</taxon>
        <taxon>Viridiplantae</taxon>
        <taxon>Chlorophyta</taxon>
        <taxon>Mamiellophyceae</taxon>
        <taxon>Mamiellales</taxon>
        <taxon>Mamiellaceae</taxon>
        <taxon>Micromonas</taxon>
    </lineage>
</organism>
<name>A0A7S0NJ22_MICPS</name>
<dbReference type="AlphaFoldDB" id="A0A7S0NJ22"/>